<evidence type="ECO:0000256" key="3">
    <source>
        <dbReference type="ARBA" id="ARBA00022679"/>
    </source>
</evidence>
<keyword evidence="5" id="KW-0418">Kinase</keyword>
<dbReference type="AlphaFoldDB" id="A0A3M6UDT9"/>
<dbReference type="PROSITE" id="PS00107">
    <property type="entry name" value="PROTEIN_KINASE_ATP"/>
    <property type="match status" value="1"/>
</dbReference>
<dbReference type="InterPro" id="IPR017441">
    <property type="entry name" value="Protein_kinase_ATP_BS"/>
</dbReference>
<dbReference type="SUPFAM" id="SSF56112">
    <property type="entry name" value="Protein kinase-like (PK-like)"/>
    <property type="match status" value="1"/>
</dbReference>
<keyword evidence="6 7" id="KW-0067">ATP-binding</keyword>
<organism evidence="9 10">
    <name type="scientific">Pocillopora damicornis</name>
    <name type="common">Cauliflower coral</name>
    <name type="synonym">Millepora damicornis</name>
    <dbReference type="NCBI Taxonomy" id="46731"/>
    <lineage>
        <taxon>Eukaryota</taxon>
        <taxon>Metazoa</taxon>
        <taxon>Cnidaria</taxon>
        <taxon>Anthozoa</taxon>
        <taxon>Hexacorallia</taxon>
        <taxon>Scleractinia</taxon>
        <taxon>Astrocoeniina</taxon>
        <taxon>Pocilloporidae</taxon>
        <taxon>Pocillopora</taxon>
    </lineage>
</organism>
<keyword evidence="10" id="KW-1185">Reference proteome</keyword>
<dbReference type="GO" id="GO:0005524">
    <property type="term" value="F:ATP binding"/>
    <property type="evidence" value="ECO:0007669"/>
    <property type="project" value="UniProtKB-UniRule"/>
</dbReference>
<dbReference type="PANTHER" id="PTHR46485:SF5">
    <property type="entry name" value="CENTER DIVIDER, ISOFORM A"/>
    <property type="match status" value="1"/>
</dbReference>
<dbReference type="InterPro" id="IPR050940">
    <property type="entry name" value="Actin_reg-Ser/Thr_kinase"/>
</dbReference>
<name>A0A3M6UDT9_POCDA</name>
<feature type="binding site" evidence="7">
    <location>
        <position position="73"/>
    </location>
    <ligand>
        <name>ATP</name>
        <dbReference type="ChEBI" id="CHEBI:30616"/>
    </ligand>
</feature>
<dbReference type="InterPro" id="IPR000719">
    <property type="entry name" value="Prot_kinase_dom"/>
</dbReference>
<dbReference type="PROSITE" id="PS50011">
    <property type="entry name" value="PROTEIN_KINASE_DOM"/>
    <property type="match status" value="1"/>
</dbReference>
<dbReference type="InterPro" id="IPR001245">
    <property type="entry name" value="Ser-Thr/Tyr_kinase_cat_dom"/>
</dbReference>
<evidence type="ECO:0000256" key="4">
    <source>
        <dbReference type="ARBA" id="ARBA00022741"/>
    </source>
</evidence>
<keyword evidence="2" id="KW-0723">Serine/threonine-protein kinase</keyword>
<dbReference type="Proteomes" id="UP000275408">
    <property type="component" value="Unassembled WGS sequence"/>
</dbReference>
<gene>
    <name evidence="9" type="ORF">pdam_00025147</name>
</gene>
<dbReference type="Gene3D" id="1.10.510.10">
    <property type="entry name" value="Transferase(Phosphotransferase) domain 1"/>
    <property type="match status" value="1"/>
</dbReference>
<proteinExistence type="inferred from homology"/>
<evidence type="ECO:0000256" key="2">
    <source>
        <dbReference type="ARBA" id="ARBA00022527"/>
    </source>
</evidence>
<dbReference type="InterPro" id="IPR011009">
    <property type="entry name" value="Kinase-like_dom_sf"/>
</dbReference>
<reference evidence="9 10" key="1">
    <citation type="journal article" date="2018" name="Sci. Rep.">
        <title>Comparative analysis of the Pocillopora damicornis genome highlights role of immune system in coral evolution.</title>
        <authorList>
            <person name="Cunning R."/>
            <person name="Bay R.A."/>
            <person name="Gillette P."/>
            <person name="Baker A.C."/>
            <person name="Traylor-Knowles N."/>
        </authorList>
    </citation>
    <scope>NUCLEOTIDE SEQUENCE [LARGE SCALE GENOMIC DNA]</scope>
    <source>
        <strain evidence="9">RSMAS</strain>
        <tissue evidence="9">Whole animal</tissue>
    </source>
</reference>
<dbReference type="Gene3D" id="3.30.200.20">
    <property type="entry name" value="Phosphorylase Kinase, domain 1"/>
    <property type="match status" value="1"/>
</dbReference>
<comment type="caution">
    <text evidence="9">The sequence shown here is derived from an EMBL/GenBank/DDBJ whole genome shotgun (WGS) entry which is preliminary data.</text>
</comment>
<sequence>MPRSLLAAGGVRKKEKLLHSSFNMPDPRNDRIARFDCNKLLPKDRIGHGSFGDVYTTDYQAPGTTTSETVVIKELLNALDPEENKLFLKEVALLNGLDHRNVVKFMKVSHQPTEIMLKYINEHNCTGFQEVVNHAASAEIIDGLAYLHSQGIANKDLETANILVSNQHYISLSTDS</sequence>
<evidence type="ECO:0000256" key="7">
    <source>
        <dbReference type="PROSITE-ProRule" id="PRU10141"/>
    </source>
</evidence>
<dbReference type="EMBL" id="RCHS01001713">
    <property type="protein sequence ID" value="RMX51847.1"/>
    <property type="molecule type" value="Genomic_DNA"/>
</dbReference>
<evidence type="ECO:0000256" key="6">
    <source>
        <dbReference type="ARBA" id="ARBA00022840"/>
    </source>
</evidence>
<dbReference type="PANTHER" id="PTHR46485">
    <property type="entry name" value="LIM DOMAIN KINASE 1"/>
    <property type="match status" value="1"/>
</dbReference>
<evidence type="ECO:0000313" key="9">
    <source>
        <dbReference type="EMBL" id="RMX51847.1"/>
    </source>
</evidence>
<keyword evidence="3" id="KW-0808">Transferase</keyword>
<dbReference type="Pfam" id="PF07714">
    <property type="entry name" value="PK_Tyr_Ser-Thr"/>
    <property type="match status" value="1"/>
</dbReference>
<dbReference type="GO" id="GO:0004674">
    <property type="term" value="F:protein serine/threonine kinase activity"/>
    <property type="evidence" value="ECO:0007669"/>
    <property type="project" value="UniProtKB-KW"/>
</dbReference>
<evidence type="ECO:0000256" key="5">
    <source>
        <dbReference type="ARBA" id="ARBA00022777"/>
    </source>
</evidence>
<feature type="domain" description="Protein kinase" evidence="8">
    <location>
        <begin position="40"/>
        <end position="176"/>
    </location>
</feature>
<evidence type="ECO:0000256" key="1">
    <source>
        <dbReference type="ARBA" id="ARBA00005843"/>
    </source>
</evidence>
<comment type="similarity">
    <text evidence="1">Belongs to the protein kinase superfamily. TKL Ser/Thr protein kinase family.</text>
</comment>
<protein>
    <recommendedName>
        <fullName evidence="8">Protein kinase domain-containing protein</fullName>
    </recommendedName>
</protein>
<keyword evidence="4 7" id="KW-0547">Nucleotide-binding</keyword>
<evidence type="ECO:0000259" key="8">
    <source>
        <dbReference type="PROSITE" id="PS50011"/>
    </source>
</evidence>
<accession>A0A3M6UDT9</accession>
<evidence type="ECO:0000313" key="10">
    <source>
        <dbReference type="Proteomes" id="UP000275408"/>
    </source>
</evidence>